<accession>A0A6G0WI41</accession>
<feature type="region of interest" description="Disordered" evidence="1">
    <location>
        <begin position="1"/>
        <end position="31"/>
    </location>
</feature>
<evidence type="ECO:0000313" key="3">
    <source>
        <dbReference type="Proteomes" id="UP000481153"/>
    </source>
</evidence>
<evidence type="ECO:0000256" key="1">
    <source>
        <dbReference type="SAM" id="MobiDB-lite"/>
    </source>
</evidence>
<sequence length="373" mass="43020">MGKRMDAISPQNLPLPSGKRTVKPPNLTKEEEAEWKREDACYRKQKQRAREKAEREYMLATVSKLEKHVQDLKRRQLIPKVLLDALPFEIKAAVLENRKLVLKGRHLKKRVEELHEVISMLSTWVNSLKAHTLHPGMVETTLLVHPECRKFSHTWLCQRALNMALSASPYPGFVGKVEDNMISWPHLGEDNFGTSLEAIQLHSQYSVMGDYKDVAAVLWETYITSSPQHTLTVIDSIHDDLVYICVEYGPLKSKVLHVGAKFHLEHRMVVTLTTVAYDERFPMGSGESRLHGFSWMILDEMGMGVTLCRQSSLQYTPVNKERPLTLEEIGDLIHYKLGENEPRENVIYKFQDMIETSFIMQRDMLVRARFPIL</sequence>
<evidence type="ECO:0000313" key="2">
    <source>
        <dbReference type="EMBL" id="KAF0726848.1"/>
    </source>
</evidence>
<gene>
    <name evidence="2" type="ORF">Ae201684_014990</name>
</gene>
<protein>
    <submittedName>
        <fullName evidence="2">Uncharacterized protein</fullName>
    </submittedName>
</protein>
<dbReference type="EMBL" id="VJMJ01000205">
    <property type="protein sequence ID" value="KAF0726848.1"/>
    <property type="molecule type" value="Genomic_DNA"/>
</dbReference>
<dbReference type="Proteomes" id="UP000481153">
    <property type="component" value="Unassembled WGS sequence"/>
</dbReference>
<comment type="caution">
    <text evidence="2">The sequence shown here is derived from an EMBL/GenBank/DDBJ whole genome shotgun (WGS) entry which is preliminary data.</text>
</comment>
<reference evidence="2 3" key="1">
    <citation type="submission" date="2019-07" db="EMBL/GenBank/DDBJ databases">
        <title>Genomics analysis of Aphanomyces spp. identifies a new class of oomycete effector associated with host adaptation.</title>
        <authorList>
            <person name="Gaulin E."/>
        </authorList>
    </citation>
    <scope>NUCLEOTIDE SEQUENCE [LARGE SCALE GENOMIC DNA]</scope>
    <source>
        <strain evidence="2 3">ATCC 201684</strain>
    </source>
</reference>
<dbReference type="AlphaFoldDB" id="A0A6G0WI41"/>
<organism evidence="2 3">
    <name type="scientific">Aphanomyces euteiches</name>
    <dbReference type="NCBI Taxonomy" id="100861"/>
    <lineage>
        <taxon>Eukaryota</taxon>
        <taxon>Sar</taxon>
        <taxon>Stramenopiles</taxon>
        <taxon>Oomycota</taxon>
        <taxon>Saprolegniomycetes</taxon>
        <taxon>Saprolegniales</taxon>
        <taxon>Verrucalvaceae</taxon>
        <taxon>Aphanomyces</taxon>
    </lineage>
</organism>
<name>A0A6G0WI41_9STRA</name>
<proteinExistence type="predicted"/>
<keyword evidence="3" id="KW-1185">Reference proteome</keyword>
<dbReference type="VEuPathDB" id="FungiDB:AeMF1_013288"/>